<reference evidence="10 12" key="3">
    <citation type="journal article" date="2016" name="Proc. Natl. Acad. Sci. U.S.A.">
        <title>Comparative genomics of biotechnologically important yeasts.</title>
        <authorList>
            <person name="Riley R."/>
            <person name="Haridas S."/>
            <person name="Wolfe K.H."/>
            <person name="Lopes M.R."/>
            <person name="Hittinger C.T."/>
            <person name="Goeker M."/>
            <person name="Salamov A.A."/>
            <person name="Wisecaver J.H."/>
            <person name="Long T.M."/>
            <person name="Calvey C.H."/>
            <person name="Aerts A.L."/>
            <person name="Barry K.W."/>
            <person name="Choi C."/>
            <person name="Clum A."/>
            <person name="Coughlan A.Y."/>
            <person name="Deshpande S."/>
            <person name="Douglass A.P."/>
            <person name="Hanson S.J."/>
            <person name="Klenk H.-P."/>
            <person name="LaButti K.M."/>
            <person name="Lapidus A."/>
            <person name="Lindquist E.A."/>
            <person name="Lipzen A.M."/>
            <person name="Meier-Kolthoff J.P."/>
            <person name="Ohm R.A."/>
            <person name="Otillar R.P."/>
            <person name="Pangilinan J.L."/>
            <person name="Peng Y."/>
            <person name="Rokas A."/>
            <person name="Rosa C.A."/>
            <person name="Scheuner C."/>
            <person name="Sibirny A.A."/>
            <person name="Slot J.C."/>
            <person name="Stielow J.B."/>
            <person name="Sun H."/>
            <person name="Kurtzman C.P."/>
            <person name="Blackwell M."/>
            <person name="Grigoriev I.V."/>
            <person name="Jeffries T.W."/>
        </authorList>
    </citation>
    <scope>NUCLEOTIDE SEQUENCE [LARGE SCALE GENOMIC DNA]</scope>
    <source>
        <strain evidence="12">ATCC 18201 / CBS 1600 / BCRC 20928 / JCM 3617 / NBRC 0987 / NRRL Y-1542</strain>
        <strain evidence="10">NRRL Y-1542</strain>
    </source>
</reference>
<feature type="transmembrane region" description="Helical" evidence="8">
    <location>
        <begin position="410"/>
        <end position="426"/>
    </location>
</feature>
<sequence>MDTTVKLDPLVESKLTTTNESDSAQDEEKNDYADNQSIVLKKAELQAAQYAGSIYLTSILLFSSFVFGFGYNLDGRIRSVYTAYASSSYGNHSLISTIGVINAVITAASQIFYARLSDMFGRLSLFITGMVFYIAGTVIQSQAYDIQRYCAGAVFYNLGFMGITLMMSIILADLSTLRWRLLYECTPRTTVIIITWIAGDITSKIGPLTNWSWGIGMWAFIMPLSALPFVCCILHMKWLASKTPEWEQLSKRKSYYQKNGIVKTSMEAFWRLDAIGLLLLTVTLGCILVPLTLAGGVADEWKSGKIIGPLVLGWVLLPVFILYEAKLARYPLAPFKLLRDRGIWSALVLSFLINFVFYMVFDYAYTVLVVAINQTVKSATRIVILHAFVSNIGAPIFAVVVAYVRKLKGFLILGFAIWMVACGLFYNYRGGEYSRDGIIAAFCIWGLGTVFFSLPLIVALQAATSHKNLAIVAALASTMNSIGSAVGNSVSGAIWTQLLPSKLESLLGNATLAQAAYSSPFTFIKTYTWGTPEREAVVQSYRYIQRLETIVALCFCSLLVVFALFLRDPVLPDKVAQDEQLKEGEMVVTNDHDPIANFFRGIFKRDNHHHQDSSLEKPLEK</sequence>
<feature type="transmembrane region" description="Helical" evidence="8">
    <location>
        <begin position="381"/>
        <end position="403"/>
    </location>
</feature>
<evidence type="ECO:0000313" key="11">
    <source>
        <dbReference type="Proteomes" id="UP000038830"/>
    </source>
</evidence>
<comment type="subcellular location">
    <subcellularLocation>
        <location evidence="1">Endomembrane system</location>
        <topology evidence="1">Multi-pass membrane protein</topology>
    </subcellularLocation>
</comment>
<feature type="transmembrane region" description="Helical" evidence="8">
    <location>
        <begin position="274"/>
        <end position="294"/>
    </location>
</feature>
<keyword evidence="7 8" id="KW-0472">Membrane</keyword>
<dbReference type="Proteomes" id="UP000094389">
    <property type="component" value="Unassembled WGS sequence"/>
</dbReference>
<dbReference type="FunFam" id="1.20.1250.20:FF:000197">
    <property type="entry name" value="Siderophore iron transporter 1"/>
    <property type="match status" value="1"/>
</dbReference>
<dbReference type="GeneID" id="30990147"/>
<evidence type="ECO:0000313" key="9">
    <source>
        <dbReference type="EMBL" id="CEP24294.1"/>
    </source>
</evidence>
<protein>
    <submittedName>
        <fullName evidence="9">ARN1 protein</fullName>
    </submittedName>
    <submittedName>
        <fullName evidence="10">MFS general substrate transporter</fullName>
    </submittedName>
</protein>
<dbReference type="STRING" id="983966.A0A0H5CIB0"/>
<feature type="transmembrane region" description="Helical" evidence="8">
    <location>
        <begin position="151"/>
        <end position="172"/>
    </location>
</feature>
<feature type="transmembrane region" description="Helical" evidence="8">
    <location>
        <begin position="438"/>
        <end position="460"/>
    </location>
</feature>
<proteinExistence type="inferred from homology"/>
<dbReference type="PANTHER" id="PTHR23501:SF92">
    <property type="entry name" value="GLUTATHIONE EXCHANGER 1-RELATED"/>
    <property type="match status" value="1"/>
</dbReference>
<evidence type="ECO:0000256" key="6">
    <source>
        <dbReference type="ARBA" id="ARBA00023065"/>
    </source>
</evidence>
<comment type="similarity">
    <text evidence="2">Belongs to the major facilitator superfamily.</text>
</comment>
<dbReference type="EMBL" id="CDQK01000006">
    <property type="protein sequence ID" value="CEP24294.1"/>
    <property type="molecule type" value="Genomic_DNA"/>
</dbReference>
<evidence type="ECO:0000313" key="10">
    <source>
        <dbReference type="EMBL" id="ODV71354.1"/>
    </source>
</evidence>
<feature type="transmembrane region" description="Helical" evidence="8">
    <location>
        <begin position="119"/>
        <end position="139"/>
    </location>
</feature>
<dbReference type="Proteomes" id="UP000038830">
    <property type="component" value="Unassembled WGS sequence"/>
</dbReference>
<keyword evidence="5 8" id="KW-1133">Transmembrane helix</keyword>
<dbReference type="Pfam" id="PF07690">
    <property type="entry name" value="MFS_1"/>
    <property type="match status" value="1"/>
</dbReference>
<evidence type="ECO:0000313" key="12">
    <source>
        <dbReference type="Proteomes" id="UP000094389"/>
    </source>
</evidence>
<dbReference type="GO" id="GO:0005774">
    <property type="term" value="C:vacuolar membrane"/>
    <property type="evidence" value="ECO:0007669"/>
    <property type="project" value="TreeGrafter"/>
</dbReference>
<feature type="transmembrane region" description="Helical" evidence="8">
    <location>
        <begin position="343"/>
        <end position="361"/>
    </location>
</feature>
<keyword evidence="6" id="KW-0406">Ion transport</keyword>
<dbReference type="EMBL" id="KV453941">
    <property type="protein sequence ID" value="ODV71354.1"/>
    <property type="molecule type" value="Genomic_DNA"/>
</dbReference>
<reference evidence="11" key="2">
    <citation type="journal article" date="2015" name="J. Biotechnol.">
        <title>The structure of the Cyberlindnera jadinii genome and its relation to Candida utilis analyzed by the occurrence of single nucleotide polymorphisms.</title>
        <authorList>
            <person name="Rupp O."/>
            <person name="Brinkrolf K."/>
            <person name="Buerth C."/>
            <person name="Kunigo M."/>
            <person name="Schneider J."/>
            <person name="Jaenicke S."/>
            <person name="Goesmann A."/>
            <person name="Puehler A."/>
            <person name="Jaeger K.-E."/>
            <person name="Ernst J.F."/>
        </authorList>
    </citation>
    <scope>NUCLEOTIDE SEQUENCE [LARGE SCALE GENOMIC DNA]</scope>
    <source>
        <strain evidence="11">ATCC 18201 / CBS 1600 / BCRC 20928 / JCM 3617 / NBRC 0987 / NRRL Y-1542</strain>
    </source>
</reference>
<evidence type="ECO:0000256" key="1">
    <source>
        <dbReference type="ARBA" id="ARBA00004127"/>
    </source>
</evidence>
<dbReference type="SUPFAM" id="SSF103473">
    <property type="entry name" value="MFS general substrate transporter"/>
    <property type="match status" value="1"/>
</dbReference>
<keyword evidence="4 8" id="KW-0812">Transmembrane</keyword>
<dbReference type="GO" id="GO:0005768">
    <property type="term" value="C:endosome"/>
    <property type="evidence" value="ECO:0007669"/>
    <property type="project" value="TreeGrafter"/>
</dbReference>
<organism evidence="9 11">
    <name type="scientific">Cyberlindnera jadinii (strain ATCC 18201 / CBS 1600 / BCRC 20928 / JCM 3617 / NBRC 0987 / NRRL Y-1542)</name>
    <name type="common">Torula yeast</name>
    <name type="synonym">Candida utilis</name>
    <dbReference type="NCBI Taxonomy" id="983966"/>
    <lineage>
        <taxon>Eukaryota</taxon>
        <taxon>Fungi</taxon>
        <taxon>Dikarya</taxon>
        <taxon>Ascomycota</taxon>
        <taxon>Saccharomycotina</taxon>
        <taxon>Saccharomycetes</taxon>
        <taxon>Phaffomycetales</taxon>
        <taxon>Phaffomycetaceae</taxon>
        <taxon>Cyberlindnera</taxon>
    </lineage>
</organism>
<dbReference type="Gene3D" id="1.20.1250.20">
    <property type="entry name" value="MFS general substrate transporter like domains"/>
    <property type="match status" value="1"/>
</dbReference>
<dbReference type="InterPro" id="IPR036259">
    <property type="entry name" value="MFS_trans_sf"/>
</dbReference>
<accession>A0A0H5CIB0</accession>
<keyword evidence="12" id="KW-1185">Reference proteome</keyword>
<dbReference type="InterPro" id="IPR011701">
    <property type="entry name" value="MFS"/>
</dbReference>
<evidence type="ECO:0000256" key="8">
    <source>
        <dbReference type="SAM" id="Phobius"/>
    </source>
</evidence>
<dbReference type="OMA" id="VPTWPFI"/>
<dbReference type="AlphaFoldDB" id="A0A0H5CIB0"/>
<evidence type="ECO:0000256" key="3">
    <source>
        <dbReference type="ARBA" id="ARBA00022448"/>
    </source>
</evidence>
<feature type="transmembrane region" description="Helical" evidence="8">
    <location>
        <begin position="549"/>
        <end position="566"/>
    </location>
</feature>
<evidence type="ECO:0000256" key="4">
    <source>
        <dbReference type="ARBA" id="ARBA00022692"/>
    </source>
</evidence>
<reference evidence="9" key="1">
    <citation type="submission" date="2014-12" db="EMBL/GenBank/DDBJ databases">
        <authorList>
            <person name="Jaenicke S."/>
        </authorList>
    </citation>
    <scope>NUCLEOTIDE SEQUENCE [LARGE SCALE GENOMIC DNA]</scope>
    <source>
        <strain evidence="9">CBS1600</strain>
    </source>
</reference>
<evidence type="ECO:0000256" key="5">
    <source>
        <dbReference type="ARBA" id="ARBA00022989"/>
    </source>
</evidence>
<feature type="transmembrane region" description="Helical" evidence="8">
    <location>
        <begin position="215"/>
        <end position="234"/>
    </location>
</feature>
<evidence type="ECO:0000256" key="7">
    <source>
        <dbReference type="ARBA" id="ARBA00023136"/>
    </source>
</evidence>
<feature type="transmembrane region" description="Helical" evidence="8">
    <location>
        <begin position="306"/>
        <end position="323"/>
    </location>
</feature>
<evidence type="ECO:0000256" key="2">
    <source>
        <dbReference type="ARBA" id="ARBA00008335"/>
    </source>
</evidence>
<accession>A0A1E4RVP8</accession>
<keyword evidence="3" id="KW-0813">Transport</keyword>
<name>A0A0H5CIB0_CYBJN</name>
<feature type="transmembrane region" description="Helical" evidence="8">
    <location>
        <begin position="54"/>
        <end position="73"/>
    </location>
</feature>
<dbReference type="OrthoDB" id="2241241at2759"/>
<feature type="transmembrane region" description="Helical" evidence="8">
    <location>
        <begin position="94"/>
        <end position="113"/>
    </location>
</feature>
<dbReference type="PANTHER" id="PTHR23501">
    <property type="entry name" value="MAJOR FACILITATOR SUPERFAMILY"/>
    <property type="match status" value="1"/>
</dbReference>
<gene>
    <name evidence="9" type="primary">ARN1</name>
    <name evidence="9" type="ORF">BN1211_5091</name>
    <name evidence="10" type="ORF">CYBJADRAFT_169404</name>
</gene>
<dbReference type="RefSeq" id="XP_020068393.1">
    <property type="nucleotide sequence ID" value="XM_020215751.1"/>
</dbReference>
<dbReference type="GO" id="GO:0015343">
    <property type="term" value="F:siderophore-iron transmembrane transporter activity"/>
    <property type="evidence" value="ECO:0007669"/>
    <property type="project" value="TreeGrafter"/>
</dbReference>
<dbReference type="GO" id="GO:0005886">
    <property type="term" value="C:plasma membrane"/>
    <property type="evidence" value="ECO:0007669"/>
    <property type="project" value="TreeGrafter"/>
</dbReference>